<dbReference type="GeneID" id="111247295"/>
<evidence type="ECO:0000313" key="14">
    <source>
        <dbReference type="Proteomes" id="UP000594260"/>
    </source>
</evidence>
<evidence type="ECO:0000256" key="2">
    <source>
        <dbReference type="ARBA" id="ARBA00022729"/>
    </source>
</evidence>
<evidence type="ECO:0000259" key="11">
    <source>
        <dbReference type="Pfam" id="PF21317"/>
    </source>
</evidence>
<dbReference type="Pfam" id="PF21317">
    <property type="entry name" value="BetaGal_ABD_1"/>
    <property type="match status" value="1"/>
</dbReference>
<keyword evidence="4" id="KW-0325">Glycoprotein</keyword>
<comment type="similarity">
    <text evidence="1 8">Belongs to the glycosyl hydrolase 35 family.</text>
</comment>
<dbReference type="InterPro" id="IPR048913">
    <property type="entry name" value="BetaGal_gal-bd"/>
</dbReference>
<dbReference type="EC" id="3.2.1.23" evidence="7"/>
<dbReference type="EnsemblMetazoa" id="XM_022798031">
    <property type="protein sequence ID" value="XP_022653766"/>
    <property type="gene ID" value="LOC111247295"/>
</dbReference>
<comment type="catalytic activity">
    <reaction evidence="7">
        <text>Hydrolysis of terminal non-reducing beta-D-galactose residues in beta-D-galactosides.</text>
        <dbReference type="EC" id="3.2.1.23"/>
    </reaction>
</comment>
<dbReference type="Gene3D" id="3.20.20.80">
    <property type="entry name" value="Glycosidases"/>
    <property type="match status" value="1"/>
</dbReference>
<evidence type="ECO:0000259" key="10">
    <source>
        <dbReference type="Pfam" id="PF01301"/>
    </source>
</evidence>
<dbReference type="PIRSF" id="PIRSF006336">
    <property type="entry name" value="B-gal"/>
    <property type="match status" value="1"/>
</dbReference>
<evidence type="ECO:0000256" key="1">
    <source>
        <dbReference type="ARBA" id="ARBA00009809"/>
    </source>
</evidence>
<dbReference type="PROSITE" id="PS01182">
    <property type="entry name" value="GLYCOSYL_HYDROL_F35"/>
    <property type="match status" value="1"/>
</dbReference>
<evidence type="ECO:0000256" key="9">
    <source>
        <dbReference type="SAM" id="SignalP"/>
    </source>
</evidence>
<dbReference type="InterPro" id="IPR008979">
    <property type="entry name" value="Galactose-bd-like_sf"/>
</dbReference>
<dbReference type="InterPro" id="IPR026283">
    <property type="entry name" value="B-gal_1-like"/>
</dbReference>
<proteinExistence type="inferred from homology"/>
<evidence type="ECO:0000256" key="3">
    <source>
        <dbReference type="ARBA" id="ARBA00022801"/>
    </source>
</evidence>
<dbReference type="KEGG" id="vde:111247295"/>
<keyword evidence="5 7" id="KW-0326">Glycosidase</keyword>
<organism evidence="13 14">
    <name type="scientific">Varroa destructor</name>
    <name type="common">Honeybee mite</name>
    <dbReference type="NCBI Taxonomy" id="109461"/>
    <lineage>
        <taxon>Eukaryota</taxon>
        <taxon>Metazoa</taxon>
        <taxon>Ecdysozoa</taxon>
        <taxon>Arthropoda</taxon>
        <taxon>Chelicerata</taxon>
        <taxon>Arachnida</taxon>
        <taxon>Acari</taxon>
        <taxon>Parasitiformes</taxon>
        <taxon>Mesostigmata</taxon>
        <taxon>Gamasina</taxon>
        <taxon>Dermanyssoidea</taxon>
        <taxon>Varroidae</taxon>
        <taxon>Varroa</taxon>
    </lineage>
</organism>
<dbReference type="GO" id="GO:0004565">
    <property type="term" value="F:beta-galactosidase activity"/>
    <property type="evidence" value="ECO:0007669"/>
    <property type="project" value="UniProtKB-EC"/>
</dbReference>
<feature type="active site" description="Nucleophile" evidence="6">
    <location>
        <position position="260"/>
    </location>
</feature>
<dbReference type="RefSeq" id="XP_022653766.1">
    <property type="nucleotide sequence ID" value="XM_022798031.1"/>
</dbReference>
<keyword evidence="2 9" id="KW-0732">Signal</keyword>
<dbReference type="FunCoup" id="A0A7M7JM12">
    <property type="interactions" value="534"/>
</dbReference>
<feature type="domain" description="Beta-galactosidase galactose-binding" evidence="12">
    <location>
        <begin position="546"/>
        <end position="608"/>
    </location>
</feature>
<feature type="active site" description="Proton donor" evidence="6">
    <location>
        <position position="180"/>
    </location>
</feature>
<dbReference type="InterPro" id="IPR048912">
    <property type="entry name" value="BetaGal1-like_ABD1"/>
</dbReference>
<feature type="signal peptide" evidence="9">
    <location>
        <begin position="1"/>
        <end position="19"/>
    </location>
</feature>
<dbReference type="InterPro" id="IPR031330">
    <property type="entry name" value="Gly_Hdrlase_35_cat"/>
</dbReference>
<keyword evidence="3 7" id="KW-0378">Hydrolase</keyword>
<dbReference type="OMA" id="HERQYLH"/>
<feature type="domain" description="Glycoside hydrolase 35 catalytic" evidence="10">
    <location>
        <begin position="32"/>
        <end position="351"/>
    </location>
</feature>
<dbReference type="AlphaFoldDB" id="A0A7M7JM12"/>
<dbReference type="InterPro" id="IPR001944">
    <property type="entry name" value="Glycoside_Hdrlase_35"/>
</dbReference>
<feature type="domain" description="Beta-galactosidase 1-like first all-beta" evidence="11">
    <location>
        <begin position="398"/>
        <end position="507"/>
    </location>
</feature>
<dbReference type="Pfam" id="PF01301">
    <property type="entry name" value="Glyco_hydro_35"/>
    <property type="match status" value="1"/>
</dbReference>
<dbReference type="PANTHER" id="PTHR23421">
    <property type="entry name" value="BETA-GALACTOSIDASE RELATED"/>
    <property type="match status" value="1"/>
</dbReference>
<dbReference type="InterPro" id="IPR017853">
    <property type="entry name" value="GH"/>
</dbReference>
<evidence type="ECO:0000256" key="5">
    <source>
        <dbReference type="ARBA" id="ARBA00023295"/>
    </source>
</evidence>
<dbReference type="FunFam" id="3.20.20.80:FF:000017">
    <property type="entry name" value="Beta-galactosidase"/>
    <property type="match status" value="1"/>
</dbReference>
<dbReference type="RefSeq" id="XP_022653765.1">
    <property type="nucleotide sequence ID" value="XM_022798030.1"/>
</dbReference>
<evidence type="ECO:0000259" key="12">
    <source>
        <dbReference type="Pfam" id="PF21467"/>
    </source>
</evidence>
<evidence type="ECO:0000256" key="7">
    <source>
        <dbReference type="RuleBase" id="RU000675"/>
    </source>
</evidence>
<evidence type="ECO:0000256" key="8">
    <source>
        <dbReference type="RuleBase" id="RU003679"/>
    </source>
</evidence>
<name>A0A7M7JM12_VARDE</name>
<dbReference type="EnsemblMetazoa" id="XM_022798030">
    <property type="protein sequence ID" value="XP_022653765"/>
    <property type="gene ID" value="LOC111247295"/>
</dbReference>
<dbReference type="SUPFAM" id="SSF49785">
    <property type="entry name" value="Galactose-binding domain-like"/>
    <property type="match status" value="1"/>
</dbReference>
<evidence type="ECO:0000313" key="13">
    <source>
        <dbReference type="EnsemblMetazoa" id="XP_022653766"/>
    </source>
</evidence>
<dbReference type="Gene3D" id="2.60.120.260">
    <property type="entry name" value="Galactose-binding domain-like"/>
    <property type="match status" value="2"/>
</dbReference>
<dbReference type="InParanoid" id="A0A7M7JM12"/>
<reference evidence="13" key="1">
    <citation type="submission" date="2021-01" db="UniProtKB">
        <authorList>
            <consortium name="EnsemblMetazoa"/>
        </authorList>
    </citation>
    <scope>IDENTIFICATION</scope>
</reference>
<dbReference type="GO" id="GO:0005975">
    <property type="term" value="P:carbohydrate metabolic process"/>
    <property type="evidence" value="ECO:0007669"/>
    <property type="project" value="InterPro"/>
</dbReference>
<dbReference type="Pfam" id="PF21467">
    <property type="entry name" value="BetaGal_gal-bd"/>
    <property type="match status" value="1"/>
</dbReference>
<feature type="chain" id="PRO_5033913357" description="Beta-galactosidase" evidence="9">
    <location>
        <begin position="20"/>
        <end position="639"/>
    </location>
</feature>
<protein>
    <recommendedName>
        <fullName evidence="7">Beta-galactosidase</fullName>
        <ecNumber evidence="7">3.2.1.23</ecNumber>
    </recommendedName>
</protein>
<dbReference type="OrthoDB" id="1657402at2759"/>
<sequence length="639" mass="72033">MAFGRSPLLLLSAVAVVFGVREFKIDFENDRFVKDGKPFQIISGSIHYYNVPYQYWEDRLRSMRDCGINTLQTYLEWRTLEPHEGVFDLTGQNDIVQYIKTAQNQDLLVNLRLGPYIDSEREMGGLPWWLMQVNPAMKLRTNDTDFVSYVARYWRKVFGLIKPLLYTNGGPIILVQIENEYGSYSACDFVYTSYLRELAIENLGEDVVYYTTDGNGDGFLKCGKNAGVYITIDFGSRESVDSAFAAQRRHQRHGPLVNSEYYTGWFNVWGIQHHKVPTDAVCHALDEMLSRNASVNLYMFHGGTHFGFDNGAQLSGDTFQLCITSYDYDAPLDEAGDPTDKYFAIKEIIRKYAPVPANNPSPKPKLSLGNVPLNKTAGFMGLLGALRMLNSLMPSKNPMSFEELNHPYGLVAYETTIPFQPANPAVLKVQAIRDRGYVFVDHQYQGMLSREVLINQVAIRARKGSTLTILVENQGRVCYGDGIKDIKGIIGEVNLGSKTLTRWFHYLIPDKAEGDEGYDMLTPFINDFRRQHADYSDLRDTEGFGVYQGTLTLNENDTPILLDTFVRLDGWVKGFIVVNGINLGRYWPAQGPQVTLYVPGVYLKYGANRITIVELEGAPASQSITFVDTPVIDGSVPTM</sequence>
<evidence type="ECO:0000256" key="6">
    <source>
        <dbReference type="PIRSR" id="PIRSR006336-1"/>
    </source>
</evidence>
<dbReference type="SUPFAM" id="SSF51445">
    <property type="entry name" value="(Trans)glycosidases"/>
    <property type="match status" value="1"/>
</dbReference>
<accession>A0A7M7JM12</accession>
<keyword evidence="14" id="KW-1185">Reference proteome</keyword>
<dbReference type="InterPro" id="IPR019801">
    <property type="entry name" value="Glyco_hydro_35_CS"/>
</dbReference>
<dbReference type="Proteomes" id="UP000594260">
    <property type="component" value="Unplaced"/>
</dbReference>
<dbReference type="PRINTS" id="PR00742">
    <property type="entry name" value="GLHYDRLASE35"/>
</dbReference>
<evidence type="ECO:0000256" key="4">
    <source>
        <dbReference type="ARBA" id="ARBA00023180"/>
    </source>
</evidence>